<dbReference type="AlphaFoldDB" id="A0A4R6V3F2"/>
<dbReference type="EMBL" id="SNYN01000001">
    <property type="protein sequence ID" value="TDQ54905.1"/>
    <property type="molecule type" value="Genomic_DNA"/>
</dbReference>
<protein>
    <submittedName>
        <fullName evidence="2">DUF2993 family protein</fullName>
    </submittedName>
</protein>
<proteinExistence type="predicted"/>
<accession>A0A4R6V3F2</accession>
<feature type="chain" id="PRO_5020972148" evidence="1">
    <location>
        <begin position="26"/>
        <end position="228"/>
    </location>
</feature>
<dbReference type="Pfam" id="PF11209">
    <property type="entry name" value="LmeA"/>
    <property type="match status" value="1"/>
</dbReference>
<dbReference type="RefSeq" id="WP_133739514.1">
    <property type="nucleotide sequence ID" value="NZ_SNYN01000001.1"/>
</dbReference>
<name>A0A4R6V3F2_9ACTN</name>
<comment type="caution">
    <text evidence="2">The sequence shown here is derived from an EMBL/GenBank/DDBJ whole genome shotgun (WGS) entry which is preliminary data.</text>
</comment>
<feature type="signal peptide" evidence="1">
    <location>
        <begin position="1"/>
        <end position="25"/>
    </location>
</feature>
<dbReference type="Proteomes" id="UP000295281">
    <property type="component" value="Unassembled WGS sequence"/>
</dbReference>
<sequence length="228" mass="24456">MRKFLVFLIFLLVLLVAADRGSHYAAETEIAKRIAQQYGMTTEPEVTIGGFPFLNQAVGGEYAEIHVVTGAMTVEEVQVDRVDVTLRSVEAPLMDLLSTPSVTAGEVEGTVLLPYSELQKRLPPGVVIETEDGKPRISGDLAYQGFSVSVSSEFQISVEDDVLTVTPSDVQLGEAIIPMSWAESMLAPSVQLPRLPFDLKVTEVELLPNGIQATAAGTDVPIVGAQNG</sequence>
<evidence type="ECO:0000313" key="2">
    <source>
        <dbReference type="EMBL" id="TDQ54905.1"/>
    </source>
</evidence>
<keyword evidence="1" id="KW-0732">Signal</keyword>
<dbReference type="OrthoDB" id="3215846at2"/>
<evidence type="ECO:0000313" key="3">
    <source>
        <dbReference type="Proteomes" id="UP000295281"/>
    </source>
</evidence>
<evidence type="ECO:0000256" key="1">
    <source>
        <dbReference type="SAM" id="SignalP"/>
    </source>
</evidence>
<organism evidence="2 3">
    <name type="scientific">Actinorugispora endophytica</name>
    <dbReference type="NCBI Taxonomy" id="1605990"/>
    <lineage>
        <taxon>Bacteria</taxon>
        <taxon>Bacillati</taxon>
        <taxon>Actinomycetota</taxon>
        <taxon>Actinomycetes</taxon>
        <taxon>Streptosporangiales</taxon>
        <taxon>Nocardiopsidaceae</taxon>
        <taxon>Actinorugispora</taxon>
    </lineage>
</organism>
<reference evidence="2 3" key="1">
    <citation type="submission" date="2019-03" db="EMBL/GenBank/DDBJ databases">
        <title>Genomic Encyclopedia of Type Strains, Phase IV (KMG-IV): sequencing the most valuable type-strain genomes for metagenomic binning, comparative biology and taxonomic classification.</title>
        <authorList>
            <person name="Goeker M."/>
        </authorList>
    </citation>
    <scope>NUCLEOTIDE SEQUENCE [LARGE SCALE GENOMIC DNA]</scope>
    <source>
        <strain evidence="2 3">DSM 46770</strain>
    </source>
</reference>
<gene>
    <name evidence="2" type="ORF">EV190_101224</name>
</gene>
<dbReference type="InterPro" id="IPR021373">
    <property type="entry name" value="DUF2993"/>
</dbReference>
<keyword evidence="3" id="KW-1185">Reference proteome</keyword>